<evidence type="ECO:0000313" key="3">
    <source>
        <dbReference type="Proteomes" id="UP001210211"/>
    </source>
</evidence>
<dbReference type="Pfam" id="PF00069">
    <property type="entry name" value="Pkinase"/>
    <property type="match status" value="1"/>
</dbReference>
<dbReference type="PROSITE" id="PS50011">
    <property type="entry name" value="PROTEIN_KINASE_DOM"/>
    <property type="match status" value="1"/>
</dbReference>
<protein>
    <recommendedName>
        <fullName evidence="1">Protein kinase domain-containing protein</fullName>
    </recommendedName>
</protein>
<dbReference type="PROSITE" id="PS00108">
    <property type="entry name" value="PROTEIN_KINASE_ST"/>
    <property type="match status" value="1"/>
</dbReference>
<feature type="domain" description="Protein kinase" evidence="1">
    <location>
        <begin position="145"/>
        <end position="436"/>
    </location>
</feature>
<sequence length="485" mass="54293">MGCIASKPNQSHRQKRLVSPETYTKMELSLRLLASRAADLRRRHRRRASDSENLLSFVDSGGLCAKEFSPEEVAVGEAAPSTGHTPASAVVMLVFSEGEGEGDEGEVEMDTWQRRIARLERSILPVAGRLVRFSYAEICDATRNFHKGRELGRGALSRVYRGKIGTWRRSVAIKRVKARDQESLKAFCRELTIAGSLCNPNIVSLIGFCVDKEGLFIVYRFVSGGSLDRRLHHNHETKGRWKVMPWEERYKVAIGVARAIQYLHFGTDKCVIHRDIKPSNILLSSQKNPKLCDFGMATWTHGPSLPFLCKSVKGTFGYLAPEYFQHGKLSDKTDVYAFGVVLLELISGRKAIDRSRPPGEENLVLWAKPLLQQGEGGIDKLLDPHLNIDPTNHRTSHHRTELARVARAAAACLSTDESNRPNIDHVISMLQDHDTLSRDWSILTNSGCLSGYGSHYPLEKCEMRSHLALAMLGVSDTEEDDMYGR</sequence>
<dbReference type="AlphaFoldDB" id="A0AAD5ZS76"/>
<dbReference type="EMBL" id="JAMRDG010000001">
    <property type="protein sequence ID" value="KAJ3702929.1"/>
    <property type="molecule type" value="Genomic_DNA"/>
</dbReference>
<dbReference type="Proteomes" id="UP001210211">
    <property type="component" value="Unassembled WGS sequence"/>
</dbReference>
<evidence type="ECO:0000313" key="2">
    <source>
        <dbReference type="EMBL" id="KAJ3702929.1"/>
    </source>
</evidence>
<gene>
    <name evidence="2" type="ORF">LUZ61_006634</name>
</gene>
<organism evidence="2 3">
    <name type="scientific">Rhynchospora tenuis</name>
    <dbReference type="NCBI Taxonomy" id="198213"/>
    <lineage>
        <taxon>Eukaryota</taxon>
        <taxon>Viridiplantae</taxon>
        <taxon>Streptophyta</taxon>
        <taxon>Embryophyta</taxon>
        <taxon>Tracheophyta</taxon>
        <taxon>Spermatophyta</taxon>
        <taxon>Magnoliopsida</taxon>
        <taxon>Liliopsida</taxon>
        <taxon>Poales</taxon>
        <taxon>Cyperaceae</taxon>
        <taxon>Cyperoideae</taxon>
        <taxon>Rhynchosporeae</taxon>
        <taxon>Rhynchospora</taxon>
    </lineage>
</organism>
<dbReference type="Gene3D" id="1.10.510.10">
    <property type="entry name" value="Transferase(Phosphotransferase) domain 1"/>
    <property type="match status" value="1"/>
</dbReference>
<dbReference type="GO" id="GO:0004672">
    <property type="term" value="F:protein kinase activity"/>
    <property type="evidence" value="ECO:0007669"/>
    <property type="project" value="InterPro"/>
</dbReference>
<dbReference type="SMART" id="SM00220">
    <property type="entry name" value="S_TKc"/>
    <property type="match status" value="1"/>
</dbReference>
<name>A0AAD5ZS76_9POAL</name>
<dbReference type="PANTHER" id="PTHR47987">
    <property type="entry name" value="OS08G0249100 PROTEIN"/>
    <property type="match status" value="1"/>
</dbReference>
<dbReference type="SUPFAM" id="SSF56112">
    <property type="entry name" value="Protein kinase-like (PK-like)"/>
    <property type="match status" value="1"/>
</dbReference>
<dbReference type="InterPro" id="IPR011009">
    <property type="entry name" value="Kinase-like_dom_sf"/>
</dbReference>
<evidence type="ECO:0000259" key="1">
    <source>
        <dbReference type="PROSITE" id="PS50011"/>
    </source>
</evidence>
<proteinExistence type="predicted"/>
<dbReference type="FunFam" id="1.10.510.10:FF:000095">
    <property type="entry name" value="protein STRUBBELIG-RECEPTOR FAMILY 8"/>
    <property type="match status" value="1"/>
</dbReference>
<dbReference type="InterPro" id="IPR000719">
    <property type="entry name" value="Prot_kinase_dom"/>
</dbReference>
<keyword evidence="3" id="KW-1185">Reference proteome</keyword>
<dbReference type="PANTHER" id="PTHR47987:SF37">
    <property type="entry name" value="PROTEIN KINASE DOMAIN-CONTAINING PROTEIN"/>
    <property type="match status" value="1"/>
</dbReference>
<dbReference type="GO" id="GO:0005524">
    <property type="term" value="F:ATP binding"/>
    <property type="evidence" value="ECO:0007669"/>
    <property type="project" value="InterPro"/>
</dbReference>
<accession>A0AAD5ZS76</accession>
<dbReference type="Gene3D" id="3.30.200.20">
    <property type="entry name" value="Phosphorylase Kinase, domain 1"/>
    <property type="match status" value="1"/>
</dbReference>
<reference evidence="2 3" key="1">
    <citation type="journal article" date="2022" name="Cell">
        <title>Repeat-based holocentromeres influence genome architecture and karyotype evolution.</title>
        <authorList>
            <person name="Hofstatter P.G."/>
            <person name="Thangavel G."/>
            <person name="Lux T."/>
            <person name="Neumann P."/>
            <person name="Vondrak T."/>
            <person name="Novak P."/>
            <person name="Zhang M."/>
            <person name="Costa L."/>
            <person name="Castellani M."/>
            <person name="Scott A."/>
            <person name="Toegelov H."/>
            <person name="Fuchs J."/>
            <person name="Mata-Sucre Y."/>
            <person name="Dias Y."/>
            <person name="Vanzela A.L.L."/>
            <person name="Huettel B."/>
            <person name="Almeida C.C.S."/>
            <person name="Simkova H."/>
            <person name="Souza G."/>
            <person name="Pedrosa-Harand A."/>
            <person name="Macas J."/>
            <person name="Mayer K.F.X."/>
            <person name="Houben A."/>
            <person name="Marques A."/>
        </authorList>
    </citation>
    <scope>NUCLEOTIDE SEQUENCE [LARGE SCALE GENOMIC DNA]</scope>
    <source>
        <strain evidence="2">RhyTen1mFocal</strain>
    </source>
</reference>
<dbReference type="InterPro" id="IPR046958">
    <property type="entry name" value="RBK1/2/STUNTED"/>
</dbReference>
<comment type="caution">
    <text evidence="2">The sequence shown here is derived from an EMBL/GenBank/DDBJ whole genome shotgun (WGS) entry which is preliminary data.</text>
</comment>
<dbReference type="InterPro" id="IPR008271">
    <property type="entry name" value="Ser/Thr_kinase_AS"/>
</dbReference>